<protein>
    <submittedName>
        <fullName evidence="9">Cytochrome c553</fullName>
    </submittedName>
</protein>
<evidence type="ECO:0000256" key="3">
    <source>
        <dbReference type="ARBA" id="ARBA00022723"/>
    </source>
</evidence>
<organism evidence="9 10">
    <name type="scientific">Paraburkholderia sartisoli</name>
    <dbReference type="NCBI Taxonomy" id="83784"/>
    <lineage>
        <taxon>Bacteria</taxon>
        <taxon>Pseudomonadati</taxon>
        <taxon>Pseudomonadota</taxon>
        <taxon>Betaproteobacteria</taxon>
        <taxon>Burkholderiales</taxon>
        <taxon>Burkholderiaceae</taxon>
        <taxon>Paraburkholderia</taxon>
    </lineage>
</organism>
<accession>A0A1H4C5G1</accession>
<dbReference type="PANTHER" id="PTHR33751:SF9">
    <property type="entry name" value="CYTOCHROME C4"/>
    <property type="match status" value="1"/>
</dbReference>
<evidence type="ECO:0000313" key="10">
    <source>
        <dbReference type="Proteomes" id="UP000198638"/>
    </source>
</evidence>
<feature type="domain" description="Cytochrome c" evidence="8">
    <location>
        <begin position="31"/>
        <end position="113"/>
    </location>
</feature>
<dbReference type="Gene3D" id="1.10.760.10">
    <property type="entry name" value="Cytochrome c-like domain"/>
    <property type="match status" value="1"/>
</dbReference>
<dbReference type="GO" id="GO:0020037">
    <property type="term" value="F:heme binding"/>
    <property type="evidence" value="ECO:0007669"/>
    <property type="project" value="InterPro"/>
</dbReference>
<dbReference type="EMBL" id="FNRQ01000002">
    <property type="protein sequence ID" value="SEA55614.1"/>
    <property type="molecule type" value="Genomic_DNA"/>
</dbReference>
<name>A0A1H4C5G1_9BURK</name>
<dbReference type="PANTHER" id="PTHR33751">
    <property type="entry name" value="CBB3-TYPE CYTOCHROME C OXIDASE SUBUNIT FIXP"/>
    <property type="match status" value="1"/>
</dbReference>
<proteinExistence type="predicted"/>
<dbReference type="Proteomes" id="UP000198638">
    <property type="component" value="Unassembled WGS sequence"/>
</dbReference>
<keyword evidence="10" id="KW-1185">Reference proteome</keyword>
<evidence type="ECO:0000256" key="5">
    <source>
        <dbReference type="ARBA" id="ARBA00023004"/>
    </source>
</evidence>
<evidence type="ECO:0000259" key="8">
    <source>
        <dbReference type="PROSITE" id="PS51007"/>
    </source>
</evidence>
<reference evidence="10" key="1">
    <citation type="submission" date="2016-10" db="EMBL/GenBank/DDBJ databases">
        <authorList>
            <person name="Varghese N."/>
            <person name="Submissions S."/>
        </authorList>
    </citation>
    <scope>NUCLEOTIDE SEQUENCE [LARGE SCALE GENOMIC DNA]</scope>
    <source>
        <strain evidence="10">LMG 24000</strain>
    </source>
</reference>
<keyword evidence="4" id="KW-0249">Electron transport</keyword>
<dbReference type="AlphaFoldDB" id="A0A1H4C5G1"/>
<evidence type="ECO:0000256" key="6">
    <source>
        <dbReference type="PROSITE-ProRule" id="PRU00433"/>
    </source>
</evidence>
<sequence length="122" mass="12980">MNRIVGKHLVIAALSALAGFAASAQAADVVGNAKAGQGKVAMCIGCHGIPEYRTAYPEVYRVPMLGGQNQAYLESALRAYRKGDRHFETMHAITSSMSDQDIADVAAYYAAQTSSSKNNPDK</sequence>
<evidence type="ECO:0000256" key="1">
    <source>
        <dbReference type="ARBA" id="ARBA00022448"/>
    </source>
</evidence>
<keyword evidence="7" id="KW-0732">Signal</keyword>
<dbReference type="STRING" id="83784.SAMN05192564_102125"/>
<dbReference type="GO" id="GO:0046872">
    <property type="term" value="F:metal ion binding"/>
    <property type="evidence" value="ECO:0007669"/>
    <property type="project" value="UniProtKB-KW"/>
</dbReference>
<keyword evidence="1" id="KW-0813">Transport</keyword>
<dbReference type="InterPro" id="IPR050597">
    <property type="entry name" value="Cytochrome_c_Oxidase_Subunit"/>
</dbReference>
<evidence type="ECO:0000256" key="7">
    <source>
        <dbReference type="SAM" id="SignalP"/>
    </source>
</evidence>
<dbReference type="Pfam" id="PF00034">
    <property type="entry name" value="Cytochrom_C"/>
    <property type="match status" value="1"/>
</dbReference>
<keyword evidence="2 6" id="KW-0349">Heme</keyword>
<dbReference type="GO" id="GO:0009055">
    <property type="term" value="F:electron transfer activity"/>
    <property type="evidence" value="ECO:0007669"/>
    <property type="project" value="InterPro"/>
</dbReference>
<keyword evidence="5 6" id="KW-0408">Iron</keyword>
<evidence type="ECO:0000256" key="2">
    <source>
        <dbReference type="ARBA" id="ARBA00022617"/>
    </source>
</evidence>
<dbReference type="RefSeq" id="WP_090531510.1">
    <property type="nucleotide sequence ID" value="NZ_FNRQ01000002.1"/>
</dbReference>
<feature type="chain" id="PRO_5011644956" evidence="7">
    <location>
        <begin position="27"/>
        <end position="122"/>
    </location>
</feature>
<dbReference type="PROSITE" id="PS51007">
    <property type="entry name" value="CYTC"/>
    <property type="match status" value="1"/>
</dbReference>
<gene>
    <name evidence="9" type="ORF">SAMN05192564_102125</name>
</gene>
<keyword evidence="3 6" id="KW-0479">Metal-binding</keyword>
<dbReference type="InterPro" id="IPR009056">
    <property type="entry name" value="Cyt_c-like_dom"/>
</dbReference>
<feature type="signal peptide" evidence="7">
    <location>
        <begin position="1"/>
        <end position="26"/>
    </location>
</feature>
<dbReference type="SUPFAM" id="SSF46626">
    <property type="entry name" value="Cytochrome c"/>
    <property type="match status" value="1"/>
</dbReference>
<evidence type="ECO:0000256" key="4">
    <source>
        <dbReference type="ARBA" id="ARBA00022982"/>
    </source>
</evidence>
<dbReference type="InterPro" id="IPR036909">
    <property type="entry name" value="Cyt_c-like_dom_sf"/>
</dbReference>
<evidence type="ECO:0000313" key="9">
    <source>
        <dbReference type="EMBL" id="SEA55614.1"/>
    </source>
</evidence>
<dbReference type="OrthoDB" id="9796421at2"/>